<name>A0ABX8RIR0_NOCIO</name>
<feature type="domain" description="RNA polymerase sigma-70 region 2" evidence="4">
    <location>
        <begin position="65"/>
        <end position="131"/>
    </location>
</feature>
<protein>
    <submittedName>
        <fullName evidence="6">Sigma-70 family RNA polymerase sigma factor</fullName>
    </submittedName>
</protein>
<keyword evidence="1" id="KW-0805">Transcription regulation</keyword>
<feature type="domain" description="RNA polymerase sigma-70 region 4" evidence="5">
    <location>
        <begin position="164"/>
        <end position="211"/>
    </location>
</feature>
<evidence type="ECO:0000313" key="7">
    <source>
        <dbReference type="Proteomes" id="UP000694257"/>
    </source>
</evidence>
<evidence type="ECO:0000259" key="4">
    <source>
        <dbReference type="Pfam" id="PF04542"/>
    </source>
</evidence>
<dbReference type="EMBL" id="CP078145">
    <property type="protein sequence ID" value="QXN89488.1"/>
    <property type="molecule type" value="Genomic_DNA"/>
</dbReference>
<evidence type="ECO:0000256" key="3">
    <source>
        <dbReference type="ARBA" id="ARBA00023163"/>
    </source>
</evidence>
<dbReference type="PANTHER" id="PTHR43133">
    <property type="entry name" value="RNA POLYMERASE ECF-TYPE SIGMA FACTO"/>
    <property type="match status" value="1"/>
</dbReference>
<evidence type="ECO:0000313" key="6">
    <source>
        <dbReference type="EMBL" id="QXN89488.1"/>
    </source>
</evidence>
<dbReference type="InterPro" id="IPR039425">
    <property type="entry name" value="RNA_pol_sigma-70-like"/>
</dbReference>
<dbReference type="Pfam" id="PF04542">
    <property type="entry name" value="Sigma70_r2"/>
    <property type="match status" value="1"/>
</dbReference>
<reference evidence="6 7" key="1">
    <citation type="submission" date="2021-07" db="EMBL/GenBank/DDBJ databases">
        <title>Whole Genome Sequence of Nocardia Iowensis.</title>
        <authorList>
            <person name="Lamm A."/>
            <person name="Collins-Fairclough A.M."/>
            <person name="Bunk B."/>
            <person name="Sproer C."/>
        </authorList>
    </citation>
    <scope>NUCLEOTIDE SEQUENCE [LARGE SCALE GENOMIC DNA]</scope>
    <source>
        <strain evidence="6 7">NRRL 5646</strain>
    </source>
</reference>
<dbReference type="CDD" id="cd06171">
    <property type="entry name" value="Sigma70_r4"/>
    <property type="match status" value="1"/>
</dbReference>
<dbReference type="InterPro" id="IPR007627">
    <property type="entry name" value="RNA_pol_sigma70_r2"/>
</dbReference>
<dbReference type="InterPro" id="IPR007630">
    <property type="entry name" value="RNA_pol_sigma70_r4"/>
</dbReference>
<keyword evidence="7" id="KW-1185">Reference proteome</keyword>
<evidence type="ECO:0000256" key="2">
    <source>
        <dbReference type="ARBA" id="ARBA00023082"/>
    </source>
</evidence>
<dbReference type="NCBIfam" id="TIGR02937">
    <property type="entry name" value="sigma70-ECF"/>
    <property type="match status" value="1"/>
</dbReference>
<dbReference type="PANTHER" id="PTHR43133:SF66">
    <property type="entry name" value="ECF RNA POLYMERASE SIGMA FACTOR SIGK"/>
    <property type="match status" value="1"/>
</dbReference>
<dbReference type="Pfam" id="PF04545">
    <property type="entry name" value="Sigma70_r4"/>
    <property type="match status" value="1"/>
</dbReference>
<sequence>MSNEYGFASVHRVGDPVLDGDAGSLLACPVTTGLDRDRMVVASRRFATLVAAIGTGDRAAFTEFYRLTSPRVFGLAARILRGHVAAAEVTKEVYLEVWSTADRYDAALSSPVGWITTIAHRHAIDRVRAEASCTVREAAYAYEVREHDVVAEAVTRQWAEQSGCLDALPATQREAITLAYYTGRTYREVAGQLSVPLSTIKIRLRDGLRRLEKCLPLGGTGG</sequence>
<keyword evidence="3" id="KW-0804">Transcription</keyword>
<accession>A0ABX8RIR0</accession>
<gene>
    <name evidence="6" type="ORF">KV110_28820</name>
</gene>
<evidence type="ECO:0000256" key="1">
    <source>
        <dbReference type="ARBA" id="ARBA00023015"/>
    </source>
</evidence>
<dbReference type="RefSeq" id="WP_218470363.1">
    <property type="nucleotide sequence ID" value="NZ_BAABJN010000006.1"/>
</dbReference>
<dbReference type="Proteomes" id="UP000694257">
    <property type="component" value="Chromosome"/>
</dbReference>
<dbReference type="InterPro" id="IPR014284">
    <property type="entry name" value="RNA_pol_sigma-70_dom"/>
</dbReference>
<organism evidence="6 7">
    <name type="scientific">Nocardia iowensis</name>
    <dbReference type="NCBI Taxonomy" id="204891"/>
    <lineage>
        <taxon>Bacteria</taxon>
        <taxon>Bacillati</taxon>
        <taxon>Actinomycetota</taxon>
        <taxon>Actinomycetes</taxon>
        <taxon>Mycobacteriales</taxon>
        <taxon>Nocardiaceae</taxon>
        <taxon>Nocardia</taxon>
    </lineage>
</organism>
<proteinExistence type="predicted"/>
<evidence type="ECO:0000259" key="5">
    <source>
        <dbReference type="Pfam" id="PF04545"/>
    </source>
</evidence>
<keyword evidence="2" id="KW-0731">Sigma factor</keyword>